<sequence>MSETDAGAVEVWASESTLLSFDGRVLEVFGFADVHRFHRAFRPRMTVNKRMVSISPTHGGQLSFFFDHDRRATLEEFAARLAGEIGE</sequence>
<protein>
    <recommendedName>
        <fullName evidence="3">PH domain-containing protein</fullName>
    </recommendedName>
</protein>
<dbReference type="EMBL" id="FNPZ01000002">
    <property type="protein sequence ID" value="SDZ14802.1"/>
    <property type="molecule type" value="Genomic_DNA"/>
</dbReference>
<evidence type="ECO:0000313" key="2">
    <source>
        <dbReference type="Proteomes" id="UP000198891"/>
    </source>
</evidence>
<evidence type="ECO:0000313" key="1">
    <source>
        <dbReference type="EMBL" id="SDZ14802.1"/>
    </source>
</evidence>
<dbReference type="OrthoDB" id="4311196at2"/>
<dbReference type="AlphaFoldDB" id="A0A1H3QMM3"/>
<evidence type="ECO:0008006" key="3">
    <source>
        <dbReference type="Google" id="ProtNLM"/>
    </source>
</evidence>
<keyword evidence="2" id="KW-1185">Reference proteome</keyword>
<proteinExistence type="predicted"/>
<accession>A0A1H3QMM3</accession>
<gene>
    <name evidence="1" type="ORF">SAMN05216554_2636</name>
</gene>
<reference evidence="1 2" key="1">
    <citation type="submission" date="2016-10" db="EMBL/GenBank/DDBJ databases">
        <authorList>
            <person name="de Groot N.N."/>
        </authorList>
    </citation>
    <scope>NUCLEOTIDE SEQUENCE [LARGE SCALE GENOMIC DNA]</scope>
    <source>
        <strain evidence="1 2">CGMCC 4.3491</strain>
    </source>
</reference>
<name>A0A1H3QMM3_9MICO</name>
<dbReference type="Proteomes" id="UP000198891">
    <property type="component" value="Unassembled WGS sequence"/>
</dbReference>
<dbReference type="STRING" id="381665.SAMN05216554_2636"/>
<dbReference type="RefSeq" id="WP_092554347.1">
    <property type="nucleotide sequence ID" value="NZ_FNPZ01000002.1"/>
</dbReference>
<organism evidence="1 2">
    <name type="scientific">Herbiconiux ginsengi</name>
    <dbReference type="NCBI Taxonomy" id="381665"/>
    <lineage>
        <taxon>Bacteria</taxon>
        <taxon>Bacillati</taxon>
        <taxon>Actinomycetota</taxon>
        <taxon>Actinomycetes</taxon>
        <taxon>Micrococcales</taxon>
        <taxon>Microbacteriaceae</taxon>
        <taxon>Herbiconiux</taxon>
    </lineage>
</organism>